<evidence type="ECO:0000313" key="1">
    <source>
        <dbReference type="EMBL" id="CRL05984.1"/>
    </source>
</evidence>
<organism evidence="1 2">
    <name type="scientific">Clunio marinus</name>
    <dbReference type="NCBI Taxonomy" id="568069"/>
    <lineage>
        <taxon>Eukaryota</taxon>
        <taxon>Metazoa</taxon>
        <taxon>Ecdysozoa</taxon>
        <taxon>Arthropoda</taxon>
        <taxon>Hexapoda</taxon>
        <taxon>Insecta</taxon>
        <taxon>Pterygota</taxon>
        <taxon>Neoptera</taxon>
        <taxon>Endopterygota</taxon>
        <taxon>Diptera</taxon>
        <taxon>Nematocera</taxon>
        <taxon>Chironomoidea</taxon>
        <taxon>Chironomidae</taxon>
        <taxon>Clunio</taxon>
    </lineage>
</organism>
<sequence length="101" mass="11784">MTPEAEFSKKEEEGADQERSVFVFNKEIPESSIYEFKTPKSIQSSFIDIFKKTFNNDTPNYYPKLKRRRIRLGFKVSFFSSQSSNLKSITEILGFESSSDF</sequence>
<protein>
    <submittedName>
        <fullName evidence="1">CLUMA_CG019297, isoform A</fullName>
    </submittedName>
</protein>
<dbReference type="Proteomes" id="UP000183832">
    <property type="component" value="Unassembled WGS sequence"/>
</dbReference>
<dbReference type="AlphaFoldDB" id="A0A1J1J0X2"/>
<keyword evidence="2" id="KW-1185">Reference proteome</keyword>
<gene>
    <name evidence="1" type="ORF">CLUMA_CG019297</name>
</gene>
<dbReference type="EMBL" id="CVRI01000066">
    <property type="protein sequence ID" value="CRL05984.1"/>
    <property type="molecule type" value="Genomic_DNA"/>
</dbReference>
<reference evidence="1 2" key="1">
    <citation type="submission" date="2015-04" db="EMBL/GenBank/DDBJ databases">
        <authorList>
            <person name="Syromyatnikov M.Y."/>
            <person name="Popov V.N."/>
        </authorList>
    </citation>
    <scope>NUCLEOTIDE SEQUENCE [LARGE SCALE GENOMIC DNA]</scope>
</reference>
<evidence type="ECO:0000313" key="2">
    <source>
        <dbReference type="Proteomes" id="UP000183832"/>
    </source>
</evidence>
<proteinExistence type="predicted"/>
<accession>A0A1J1J0X2</accession>
<name>A0A1J1J0X2_9DIPT</name>